<organism evidence="11 12">
    <name type="scientific">Geothermobacter ehrlichii</name>
    <dbReference type="NCBI Taxonomy" id="213224"/>
    <lineage>
        <taxon>Bacteria</taxon>
        <taxon>Pseudomonadati</taxon>
        <taxon>Thermodesulfobacteriota</taxon>
        <taxon>Desulfuromonadia</taxon>
        <taxon>Desulfuromonadales</taxon>
        <taxon>Geothermobacteraceae</taxon>
        <taxon>Geothermobacter</taxon>
    </lineage>
</organism>
<evidence type="ECO:0000256" key="7">
    <source>
        <dbReference type="ARBA" id="ARBA00023277"/>
    </source>
</evidence>
<evidence type="ECO:0000256" key="8">
    <source>
        <dbReference type="ARBA" id="ARBA00031423"/>
    </source>
</evidence>
<dbReference type="GO" id="GO:0004134">
    <property type="term" value="F:4-alpha-glucanotransferase activity"/>
    <property type="evidence" value="ECO:0007669"/>
    <property type="project" value="UniProtKB-EC"/>
</dbReference>
<dbReference type="Proteomes" id="UP000324159">
    <property type="component" value="Unassembled WGS sequence"/>
</dbReference>
<dbReference type="GO" id="GO:0005975">
    <property type="term" value="P:carbohydrate metabolic process"/>
    <property type="evidence" value="ECO:0007669"/>
    <property type="project" value="InterPro"/>
</dbReference>
<keyword evidence="12" id="KW-1185">Reference proteome</keyword>
<dbReference type="PANTHER" id="PTHR32438">
    <property type="entry name" value="4-ALPHA-GLUCANOTRANSFERASE DPE1, CHLOROPLASTIC/AMYLOPLASTIC"/>
    <property type="match status" value="1"/>
</dbReference>
<evidence type="ECO:0000256" key="10">
    <source>
        <dbReference type="RuleBase" id="RU361207"/>
    </source>
</evidence>
<dbReference type="EC" id="2.4.1.25" evidence="3 10"/>
<name>A0A5D3WJ58_9BACT</name>
<sequence length="494" mass="56575">MQRTSGLLLHLTSLPGRFGIGDLGAESRRFIDFLAAAGQRWWQLLPINPTGYGNSPYSAFSAFAGNPLLISPDELAAAGDLDEDDLAAWRLAPEHTDYGHAWRCRRQLLPQAAGRFFRQAGKARKATFDTFCAEQAFWLNDYALFQALREHFGNRDWTRWPEPIRDRREEALRNWGERLAGRILQLKYEQFVFFEQWRKLKKHAGRHGIGLFGDMPIFVALDSADVWCNRPLFRLDGQGQPTAVAGVPPDYFSERGQRWGTPLYDWPAHQAQDFSWWKARLRWNLQLFELLRIDHFRGFAACWVIPADSEDATGGAWEQVPGDRLFRSLTDELGVLPLVAEDLGIITDDVTALKRRWGWPGMKVLQFAFDSGPDNPYLPHNHEENCVVYTGTHDNDTTLGWWQKLDGHARNRVRSYLMRSCRDMPRELIREAMASVARLCILPVQDILALPSTARMNRPGAPSGNWTWRLPDDALTDALASELRRLTERYGRLA</sequence>
<comment type="caution">
    <text evidence="11">The sequence shown here is derived from an EMBL/GenBank/DDBJ whole genome shotgun (WGS) entry which is preliminary data.</text>
</comment>
<dbReference type="Pfam" id="PF02446">
    <property type="entry name" value="Glyco_hydro_77"/>
    <property type="match status" value="1"/>
</dbReference>
<keyword evidence="5 10" id="KW-0328">Glycosyltransferase</keyword>
<evidence type="ECO:0000313" key="11">
    <source>
        <dbReference type="EMBL" id="TYO98963.1"/>
    </source>
</evidence>
<evidence type="ECO:0000256" key="6">
    <source>
        <dbReference type="ARBA" id="ARBA00022679"/>
    </source>
</evidence>
<comment type="catalytic activity">
    <reaction evidence="1 10">
        <text>Transfers a segment of a (1-&gt;4)-alpha-D-glucan to a new position in an acceptor, which may be glucose or a (1-&gt;4)-alpha-D-glucan.</text>
        <dbReference type="EC" id="2.4.1.25"/>
    </reaction>
</comment>
<protein>
    <recommendedName>
        <fullName evidence="4 10">4-alpha-glucanotransferase</fullName>
        <ecNumber evidence="3 10">2.4.1.25</ecNumber>
    </recommendedName>
    <alternativeName>
        <fullName evidence="8 10">Amylomaltase</fullName>
    </alternativeName>
    <alternativeName>
        <fullName evidence="9 10">Disproportionating enzyme</fullName>
    </alternativeName>
</protein>
<evidence type="ECO:0000256" key="1">
    <source>
        <dbReference type="ARBA" id="ARBA00000439"/>
    </source>
</evidence>
<dbReference type="Gene3D" id="3.20.20.80">
    <property type="entry name" value="Glycosidases"/>
    <property type="match status" value="1"/>
</dbReference>
<evidence type="ECO:0000256" key="2">
    <source>
        <dbReference type="ARBA" id="ARBA00005684"/>
    </source>
</evidence>
<dbReference type="PANTHER" id="PTHR32438:SF5">
    <property type="entry name" value="4-ALPHA-GLUCANOTRANSFERASE DPE1, CHLOROPLASTIC_AMYLOPLASTIC"/>
    <property type="match status" value="1"/>
</dbReference>
<keyword evidence="7 10" id="KW-0119">Carbohydrate metabolism</keyword>
<evidence type="ECO:0000256" key="3">
    <source>
        <dbReference type="ARBA" id="ARBA00012560"/>
    </source>
</evidence>
<dbReference type="NCBIfam" id="TIGR00217">
    <property type="entry name" value="malQ"/>
    <property type="match status" value="1"/>
</dbReference>
<gene>
    <name evidence="11" type="ORF">EDC39_10487</name>
</gene>
<evidence type="ECO:0000256" key="5">
    <source>
        <dbReference type="ARBA" id="ARBA00022676"/>
    </source>
</evidence>
<evidence type="ECO:0000256" key="9">
    <source>
        <dbReference type="ARBA" id="ARBA00031501"/>
    </source>
</evidence>
<evidence type="ECO:0000256" key="4">
    <source>
        <dbReference type="ARBA" id="ARBA00020295"/>
    </source>
</evidence>
<evidence type="ECO:0000313" key="12">
    <source>
        <dbReference type="Proteomes" id="UP000324159"/>
    </source>
</evidence>
<dbReference type="SUPFAM" id="SSF51445">
    <property type="entry name" value="(Trans)glycosidases"/>
    <property type="match status" value="1"/>
</dbReference>
<dbReference type="AlphaFoldDB" id="A0A5D3WJ58"/>
<dbReference type="EMBL" id="VNIB01000004">
    <property type="protein sequence ID" value="TYO98963.1"/>
    <property type="molecule type" value="Genomic_DNA"/>
</dbReference>
<accession>A0A5D3WJ58</accession>
<dbReference type="InterPro" id="IPR003385">
    <property type="entry name" value="Glyco_hydro_77"/>
</dbReference>
<comment type="similarity">
    <text evidence="2 10">Belongs to the disproportionating enzyme family.</text>
</comment>
<keyword evidence="6 10" id="KW-0808">Transferase</keyword>
<dbReference type="NCBIfam" id="NF011080">
    <property type="entry name" value="PRK14508.1-3"/>
    <property type="match status" value="1"/>
</dbReference>
<reference evidence="11 12" key="1">
    <citation type="submission" date="2019-07" db="EMBL/GenBank/DDBJ databases">
        <title>Genomic Encyclopedia of Type Strains, Phase IV (KMG-IV): sequencing the most valuable type-strain genomes for metagenomic binning, comparative biology and taxonomic classification.</title>
        <authorList>
            <person name="Goeker M."/>
        </authorList>
    </citation>
    <scope>NUCLEOTIDE SEQUENCE [LARGE SCALE GENOMIC DNA]</scope>
    <source>
        <strain evidence="11 12">SS015</strain>
    </source>
</reference>
<dbReference type="OrthoDB" id="9761577at2"/>
<dbReference type="InterPro" id="IPR017853">
    <property type="entry name" value="GH"/>
</dbReference>
<proteinExistence type="inferred from homology"/>
<dbReference type="RefSeq" id="WP_148895429.1">
    <property type="nucleotide sequence ID" value="NZ_VNIB01000004.1"/>
</dbReference>